<evidence type="ECO:0000313" key="1">
    <source>
        <dbReference type="EMBL" id="CAB4187497.1"/>
    </source>
</evidence>
<reference evidence="2" key="1">
    <citation type="submission" date="2020-05" db="EMBL/GenBank/DDBJ databases">
        <authorList>
            <person name="Chiriac C."/>
            <person name="Salcher M."/>
            <person name="Ghai R."/>
            <person name="Kavagutti S V."/>
        </authorList>
    </citation>
    <scope>NUCLEOTIDE SEQUENCE</scope>
</reference>
<name>A0A6J5SVE5_9CAUD</name>
<organism evidence="2">
    <name type="scientific">uncultured Caudovirales phage</name>
    <dbReference type="NCBI Taxonomy" id="2100421"/>
    <lineage>
        <taxon>Viruses</taxon>
        <taxon>Duplodnaviria</taxon>
        <taxon>Heunggongvirae</taxon>
        <taxon>Uroviricota</taxon>
        <taxon>Caudoviricetes</taxon>
        <taxon>Peduoviridae</taxon>
        <taxon>Maltschvirus</taxon>
        <taxon>Maltschvirus maltsch</taxon>
    </lineage>
</organism>
<protein>
    <submittedName>
        <fullName evidence="2">Uncharacterized protein</fullName>
    </submittedName>
</protein>
<dbReference type="EMBL" id="LR797112">
    <property type="protein sequence ID" value="CAB4187497.1"/>
    <property type="molecule type" value="Genomic_DNA"/>
</dbReference>
<dbReference type="EMBL" id="LR797478">
    <property type="protein sequence ID" value="CAB4219295.1"/>
    <property type="molecule type" value="Genomic_DNA"/>
</dbReference>
<gene>
    <name evidence="1" type="ORF">UFOVP1163_34</name>
    <name evidence="2" type="ORF">UFOVP1613_32</name>
</gene>
<sequence length="137" mass="15936">MSEQSTSMSKRLPDAWVQRIFATMQGHYGTRFLNMWRTGQTLPDGNDAGMINAMNHWAEKLGWYVNSPETIKDVLERLPIEPPSLPQFAEMLKHAYRPPVATQIERKWTQEELDANKERVREMMAKLNLRSKHDPLA</sequence>
<proteinExistence type="predicted"/>
<accession>A0A6J5SVE5</accession>
<evidence type="ECO:0000313" key="2">
    <source>
        <dbReference type="EMBL" id="CAB4219295.1"/>
    </source>
</evidence>